<dbReference type="CDD" id="cd02194">
    <property type="entry name" value="ThiL"/>
    <property type="match status" value="1"/>
</dbReference>
<evidence type="ECO:0000256" key="1">
    <source>
        <dbReference type="HAMAP-Rule" id="MF_02128"/>
    </source>
</evidence>
<dbReference type="Gene3D" id="3.90.650.10">
    <property type="entry name" value="PurM-like C-terminal domain"/>
    <property type="match status" value="1"/>
</dbReference>
<feature type="binding site" evidence="1">
    <location>
        <position position="310"/>
    </location>
    <ligand>
        <name>substrate</name>
    </ligand>
</feature>
<feature type="binding site" evidence="1">
    <location>
        <begin position="124"/>
        <end position="125"/>
    </location>
    <ligand>
        <name>ATP</name>
        <dbReference type="ChEBI" id="CHEBI:30616"/>
    </ligand>
</feature>
<comment type="catalytic activity">
    <reaction evidence="1">
        <text>thiamine phosphate + ATP = thiamine diphosphate + ADP</text>
        <dbReference type="Rhea" id="RHEA:15913"/>
        <dbReference type="ChEBI" id="CHEBI:30616"/>
        <dbReference type="ChEBI" id="CHEBI:37575"/>
        <dbReference type="ChEBI" id="CHEBI:58937"/>
        <dbReference type="ChEBI" id="CHEBI:456216"/>
        <dbReference type="EC" id="2.7.4.16"/>
    </reaction>
</comment>
<dbReference type="PANTHER" id="PTHR30270:SF0">
    <property type="entry name" value="THIAMINE-MONOPHOSPHATE KINASE"/>
    <property type="match status" value="1"/>
</dbReference>
<gene>
    <name evidence="1" type="primary">thiL</name>
    <name evidence="4" type="ORF">QQX02_10355</name>
</gene>
<dbReference type="GO" id="GO:0009030">
    <property type="term" value="F:thiamine-phosphate kinase activity"/>
    <property type="evidence" value="ECO:0007669"/>
    <property type="project" value="UniProtKB-EC"/>
</dbReference>
<dbReference type="NCBIfam" id="TIGR01379">
    <property type="entry name" value="thiL"/>
    <property type="match status" value="1"/>
</dbReference>
<feature type="binding site" evidence="1">
    <location>
        <position position="48"/>
    </location>
    <ligand>
        <name>Mg(2+)</name>
        <dbReference type="ChEBI" id="CHEBI:18420"/>
        <label>1</label>
    </ligand>
</feature>
<name>A0ABT8GIS6_9MICO</name>
<dbReference type="PANTHER" id="PTHR30270">
    <property type="entry name" value="THIAMINE-MONOPHOSPHATE KINASE"/>
    <property type="match status" value="1"/>
</dbReference>
<evidence type="ECO:0000259" key="3">
    <source>
        <dbReference type="Pfam" id="PF02769"/>
    </source>
</evidence>
<feature type="domain" description="PurM-like N-terminal" evidence="2">
    <location>
        <begin position="31"/>
        <end position="141"/>
    </location>
</feature>
<feature type="binding site" evidence="1">
    <location>
        <position position="267"/>
    </location>
    <ligand>
        <name>substrate</name>
    </ligand>
</feature>
<dbReference type="RefSeq" id="WP_301142923.1">
    <property type="nucleotide sequence ID" value="NZ_JAUHQA010000001.1"/>
</dbReference>
<dbReference type="EC" id="2.7.4.16" evidence="1"/>
<dbReference type="InterPro" id="IPR036676">
    <property type="entry name" value="PurM-like_C_sf"/>
</dbReference>
<feature type="binding site" evidence="1">
    <location>
        <position position="77"/>
    </location>
    <ligand>
        <name>Mg(2+)</name>
        <dbReference type="ChEBI" id="CHEBI:18420"/>
        <label>2</label>
    </ligand>
</feature>
<keyword evidence="1" id="KW-0067">ATP-binding</keyword>
<keyword evidence="1" id="KW-0479">Metal-binding</keyword>
<dbReference type="EMBL" id="JAUHQA010000001">
    <property type="protein sequence ID" value="MDN4481325.1"/>
    <property type="molecule type" value="Genomic_DNA"/>
</dbReference>
<dbReference type="Pfam" id="PF00586">
    <property type="entry name" value="AIRS"/>
    <property type="match status" value="1"/>
</dbReference>
<dbReference type="InterPro" id="IPR010918">
    <property type="entry name" value="PurM-like_C_dom"/>
</dbReference>
<evidence type="ECO:0000259" key="2">
    <source>
        <dbReference type="Pfam" id="PF00586"/>
    </source>
</evidence>
<feature type="binding site" evidence="1">
    <location>
        <position position="46"/>
    </location>
    <ligand>
        <name>Mg(2+)</name>
        <dbReference type="ChEBI" id="CHEBI:18420"/>
        <label>4</label>
    </ligand>
</feature>
<comment type="caution">
    <text evidence="1">Lacks conserved residue(s) required for the propagation of feature annotation.</text>
</comment>
<dbReference type="InterPro" id="IPR016188">
    <property type="entry name" value="PurM-like_N"/>
</dbReference>
<dbReference type="NCBIfam" id="NF004351">
    <property type="entry name" value="PRK05731.1-4"/>
    <property type="match status" value="1"/>
</dbReference>
<feature type="binding site" evidence="1">
    <location>
        <position position="47"/>
    </location>
    <ligand>
        <name>Mg(2+)</name>
        <dbReference type="ChEBI" id="CHEBI:18420"/>
        <label>1</label>
    </ligand>
</feature>
<keyword evidence="1" id="KW-0784">Thiamine biosynthesis</keyword>
<dbReference type="InterPro" id="IPR036921">
    <property type="entry name" value="PurM-like_N_sf"/>
</dbReference>
<organism evidence="4 5">
    <name type="scientific">Demequina muriae</name>
    <dbReference type="NCBI Taxonomy" id="3051664"/>
    <lineage>
        <taxon>Bacteria</taxon>
        <taxon>Bacillati</taxon>
        <taxon>Actinomycetota</taxon>
        <taxon>Actinomycetes</taxon>
        <taxon>Micrococcales</taxon>
        <taxon>Demequinaceae</taxon>
        <taxon>Demequina</taxon>
    </lineage>
</organism>
<evidence type="ECO:0000313" key="5">
    <source>
        <dbReference type="Proteomes" id="UP001172708"/>
    </source>
</evidence>
<dbReference type="Gene3D" id="3.30.1330.10">
    <property type="entry name" value="PurM-like, N-terminal domain"/>
    <property type="match status" value="1"/>
</dbReference>
<keyword evidence="1" id="KW-0460">Magnesium</keyword>
<feature type="binding site" evidence="1">
    <location>
        <position position="215"/>
    </location>
    <ligand>
        <name>Mg(2+)</name>
        <dbReference type="ChEBI" id="CHEBI:18420"/>
        <label>5</label>
    </ligand>
</feature>
<comment type="similarity">
    <text evidence="1">Belongs to the thiamine-monophosphate kinase family.</text>
</comment>
<proteinExistence type="inferred from homology"/>
<sequence>MTTFGEMGEDALIALFAPRLPSTDAEILGPGDDAAVLSVDGDLVVSTDVLVENRHFRLEWSTGADVGWRAAMQNLADIDAMGAVPTALEVTLCAPSSTPVEFVLGLADGLREACEPHGVGVVGGDLSGASEIVVAVTAMGETHGTEPITRADALAGDVVAVAGALGGAKAGYEQLSRGERVDAEAVDLFLRPQPRIGAGLEAALHGATAMMDLSDGLARDAARLARASGLTIAVDSATVPVHPAAQRTAEALGEPDSALAWALSGGEDHHMLATFPRASVVPEGWHIIGSAVDGPGTLLVDGETPADPGWDHFS</sequence>
<reference evidence="4" key="1">
    <citation type="submission" date="2023-06" db="EMBL/GenBank/DDBJ databases">
        <title>Egi l300058.</title>
        <authorList>
            <person name="Gao L."/>
            <person name="Fang B.-Z."/>
            <person name="Li W.-J."/>
        </authorList>
    </citation>
    <scope>NUCLEOTIDE SEQUENCE</scope>
    <source>
        <strain evidence="4">EGI L300058</strain>
    </source>
</reference>
<feature type="binding site" evidence="1">
    <location>
        <position position="55"/>
    </location>
    <ligand>
        <name>substrate</name>
    </ligand>
</feature>
<feature type="binding site" evidence="1">
    <location>
        <position position="214"/>
    </location>
    <ligand>
        <name>ATP</name>
        <dbReference type="ChEBI" id="CHEBI:30616"/>
    </ligand>
</feature>
<protein>
    <recommendedName>
        <fullName evidence="1">Thiamine-monophosphate kinase</fullName>
        <shortName evidence="1">TMP kinase</shortName>
        <shortName evidence="1">Thiamine-phosphate kinase</shortName>
        <ecNumber evidence="1">2.7.4.16</ecNumber>
    </recommendedName>
</protein>
<comment type="function">
    <text evidence="1">Catalyzes the ATP-dependent phosphorylation of thiamine-monophosphate (TMP) to form thiamine-pyrophosphate (TPP), the active form of vitamin B1.</text>
</comment>
<feature type="binding site" evidence="1">
    <location>
        <position position="77"/>
    </location>
    <ligand>
        <name>Mg(2+)</name>
        <dbReference type="ChEBI" id="CHEBI:18420"/>
        <label>4</label>
    </ligand>
</feature>
<feature type="binding site" evidence="1">
    <location>
        <position position="125"/>
    </location>
    <ligand>
        <name>Mg(2+)</name>
        <dbReference type="ChEBI" id="CHEBI:18420"/>
        <label>1</label>
    </ligand>
</feature>
<accession>A0ABT8GIS6</accession>
<feature type="binding site" evidence="1">
    <location>
        <position position="33"/>
    </location>
    <ligand>
        <name>Mg(2+)</name>
        <dbReference type="ChEBI" id="CHEBI:18420"/>
        <label>3</label>
    </ligand>
</feature>
<feature type="binding site" evidence="1">
    <location>
        <position position="77"/>
    </location>
    <ligand>
        <name>Mg(2+)</name>
        <dbReference type="ChEBI" id="CHEBI:18420"/>
        <label>3</label>
    </ligand>
</feature>
<keyword evidence="1 4" id="KW-0808">Transferase</keyword>
<dbReference type="InterPro" id="IPR006283">
    <property type="entry name" value="ThiL-like"/>
</dbReference>
<feature type="binding site" evidence="1">
    <location>
        <position position="212"/>
    </location>
    <ligand>
        <name>Mg(2+)</name>
        <dbReference type="ChEBI" id="CHEBI:18420"/>
        <label>3</label>
    </ligand>
</feature>
<dbReference type="HAMAP" id="MF_02128">
    <property type="entry name" value="TMP_kinase"/>
    <property type="match status" value="1"/>
</dbReference>
<feature type="binding site" evidence="1">
    <location>
        <position position="33"/>
    </location>
    <ligand>
        <name>Mg(2+)</name>
        <dbReference type="ChEBI" id="CHEBI:18420"/>
        <label>4</label>
    </ligand>
</feature>
<feature type="binding site" evidence="1">
    <location>
        <position position="150"/>
    </location>
    <ligand>
        <name>ATP</name>
        <dbReference type="ChEBI" id="CHEBI:30616"/>
    </ligand>
</feature>
<dbReference type="SUPFAM" id="SSF55326">
    <property type="entry name" value="PurM N-terminal domain-like"/>
    <property type="match status" value="1"/>
</dbReference>
<comment type="miscellaneous">
    <text evidence="1">Reaction mechanism of ThiL seems to utilize a direct, inline transfer of the gamma-phosphate of ATP to TMP rather than a phosphorylated enzyme intermediate.</text>
</comment>
<dbReference type="Proteomes" id="UP001172708">
    <property type="component" value="Unassembled WGS sequence"/>
</dbReference>
<comment type="pathway">
    <text evidence="1">Cofactor biosynthesis; thiamine diphosphate biosynthesis; thiamine diphosphate from thiamine phosphate: step 1/1.</text>
</comment>
<dbReference type="SUPFAM" id="SSF56042">
    <property type="entry name" value="PurM C-terminal domain-like"/>
    <property type="match status" value="1"/>
</dbReference>
<feature type="domain" description="PurM-like C-terminal" evidence="3">
    <location>
        <begin position="155"/>
        <end position="295"/>
    </location>
</feature>
<feature type="binding site" evidence="1">
    <location>
        <position position="48"/>
    </location>
    <ligand>
        <name>Mg(2+)</name>
        <dbReference type="ChEBI" id="CHEBI:18420"/>
        <label>2</label>
    </ligand>
</feature>
<keyword evidence="5" id="KW-1185">Reference proteome</keyword>
<dbReference type="Pfam" id="PF02769">
    <property type="entry name" value="AIRS_C"/>
    <property type="match status" value="1"/>
</dbReference>
<keyword evidence="1 4" id="KW-0418">Kinase</keyword>
<evidence type="ECO:0000313" key="4">
    <source>
        <dbReference type="EMBL" id="MDN4481325.1"/>
    </source>
</evidence>
<keyword evidence="1" id="KW-0547">Nucleotide-binding</keyword>
<dbReference type="PIRSF" id="PIRSF005303">
    <property type="entry name" value="Thiam_monoph_kin"/>
    <property type="match status" value="1"/>
</dbReference>
<comment type="caution">
    <text evidence="4">The sequence shown here is derived from an EMBL/GenBank/DDBJ whole genome shotgun (WGS) entry which is preliminary data.</text>
</comment>